<dbReference type="RefSeq" id="XP_024580537.1">
    <property type="nucleotide sequence ID" value="XM_024730240.1"/>
</dbReference>
<dbReference type="EMBL" id="CCYD01000810">
    <property type="protein sequence ID" value="CEG44168.1"/>
    <property type="molecule type" value="Genomic_DNA"/>
</dbReference>
<evidence type="ECO:0000313" key="2">
    <source>
        <dbReference type="Proteomes" id="UP000054928"/>
    </source>
</evidence>
<sequence>MTCRLHGFKMDSGARMAEHLNVLDEVVVGLQTPGEPVDDLKAGQLAVRVKAGLFYRGNFKDITPNEVKKKLLKDSEKLQKKEATETAFLTTEKTGG</sequence>
<keyword evidence="2" id="KW-1185">Reference proteome</keyword>
<dbReference type="AlphaFoldDB" id="A0A0P1ASZ6"/>
<dbReference type="OrthoDB" id="115217at2759"/>
<dbReference type="GeneID" id="36409481"/>
<organism evidence="1 2">
    <name type="scientific">Plasmopara halstedii</name>
    <name type="common">Downy mildew of sunflower</name>
    <dbReference type="NCBI Taxonomy" id="4781"/>
    <lineage>
        <taxon>Eukaryota</taxon>
        <taxon>Sar</taxon>
        <taxon>Stramenopiles</taxon>
        <taxon>Oomycota</taxon>
        <taxon>Peronosporomycetes</taxon>
        <taxon>Peronosporales</taxon>
        <taxon>Peronosporaceae</taxon>
        <taxon>Plasmopara</taxon>
    </lineage>
</organism>
<accession>A0A0P1ASZ6</accession>
<proteinExistence type="predicted"/>
<dbReference type="Proteomes" id="UP000054928">
    <property type="component" value="Unassembled WGS sequence"/>
</dbReference>
<reference evidence="2" key="1">
    <citation type="submission" date="2014-09" db="EMBL/GenBank/DDBJ databases">
        <authorList>
            <person name="Sharma Rahul"/>
            <person name="Thines Marco"/>
        </authorList>
    </citation>
    <scope>NUCLEOTIDE SEQUENCE [LARGE SCALE GENOMIC DNA]</scope>
</reference>
<protein>
    <submittedName>
        <fullName evidence="1">Uncharacterized protein</fullName>
    </submittedName>
</protein>
<name>A0A0P1ASZ6_PLAHL</name>
<evidence type="ECO:0000313" key="1">
    <source>
        <dbReference type="EMBL" id="CEG44168.1"/>
    </source>
</evidence>